<dbReference type="GO" id="GO:0004747">
    <property type="term" value="F:ribokinase activity"/>
    <property type="evidence" value="ECO:0007669"/>
    <property type="project" value="UniProtKB-UniRule"/>
</dbReference>
<evidence type="ECO:0000256" key="7">
    <source>
        <dbReference type="ARBA" id="ARBA00022958"/>
    </source>
</evidence>
<comment type="caution">
    <text evidence="9">Lacks conserved residue(s) required for the propagation of feature annotation.</text>
</comment>
<comment type="function">
    <text evidence="9">Catalyzes the phosphorylation of ribose at O-5 in a reaction requiring ATP and magnesium. The resulting D-ribose-5-phosphate can then be used either for sythesis of nucleotides, histidine, and tryptophan, or as a component of the pentose phosphate pathway.</text>
</comment>
<evidence type="ECO:0000256" key="1">
    <source>
        <dbReference type="ARBA" id="ARBA00022679"/>
    </source>
</evidence>
<feature type="binding site" evidence="9">
    <location>
        <begin position="284"/>
        <end position="285"/>
    </location>
    <ligand>
        <name>ATP</name>
        <dbReference type="ChEBI" id="CHEBI:30616"/>
    </ligand>
</feature>
<keyword evidence="9" id="KW-0963">Cytoplasm</keyword>
<dbReference type="EC" id="2.7.1.15" evidence="9"/>
<dbReference type="PANTHER" id="PTHR10584:SF166">
    <property type="entry name" value="RIBOKINASE"/>
    <property type="match status" value="1"/>
</dbReference>
<feature type="active site" description="Proton acceptor" evidence="9">
    <location>
        <position position="285"/>
    </location>
</feature>
<dbReference type="Gene3D" id="3.40.1190.20">
    <property type="match status" value="1"/>
</dbReference>
<dbReference type="SUPFAM" id="SSF53613">
    <property type="entry name" value="Ribokinase-like"/>
    <property type="match status" value="1"/>
</dbReference>
<keyword evidence="7 9" id="KW-0630">Potassium</keyword>
<evidence type="ECO:0000256" key="8">
    <source>
        <dbReference type="ARBA" id="ARBA00023277"/>
    </source>
</evidence>
<dbReference type="InterPro" id="IPR011877">
    <property type="entry name" value="Ribokinase"/>
</dbReference>
<dbReference type="GO" id="GO:0005737">
    <property type="term" value="C:cytoplasm"/>
    <property type="evidence" value="ECO:0007669"/>
    <property type="project" value="UniProtKB-SubCell"/>
</dbReference>
<dbReference type="GO" id="GO:0005524">
    <property type="term" value="F:ATP binding"/>
    <property type="evidence" value="ECO:0007669"/>
    <property type="project" value="UniProtKB-UniRule"/>
</dbReference>
<dbReference type="PANTHER" id="PTHR10584">
    <property type="entry name" value="SUGAR KINASE"/>
    <property type="match status" value="1"/>
</dbReference>
<keyword evidence="1 9" id="KW-0808">Transferase</keyword>
<keyword evidence="5 9" id="KW-0067">ATP-binding</keyword>
<feature type="binding site" evidence="9">
    <location>
        <position position="281"/>
    </location>
    <ligand>
        <name>K(+)</name>
        <dbReference type="ChEBI" id="CHEBI:29103"/>
    </ligand>
</feature>
<feature type="binding site" evidence="9">
    <location>
        <begin position="253"/>
        <end position="258"/>
    </location>
    <ligand>
        <name>ATP</name>
        <dbReference type="ChEBI" id="CHEBI:30616"/>
    </ligand>
</feature>
<feature type="binding site" evidence="9">
    <location>
        <position position="285"/>
    </location>
    <ligand>
        <name>substrate</name>
    </ligand>
</feature>
<feature type="binding site" evidence="9">
    <location>
        <position position="215"/>
    </location>
    <ligand>
        <name>ATP</name>
        <dbReference type="ChEBI" id="CHEBI:30616"/>
    </ligand>
</feature>
<feature type="binding site" evidence="9">
    <location>
        <position position="324"/>
    </location>
    <ligand>
        <name>K(+)</name>
        <dbReference type="ChEBI" id="CHEBI:29103"/>
    </ligand>
</feature>
<comment type="activity regulation">
    <text evidence="9">Activated by a monovalent cation that binds near, but not in, the active site. The most likely occupant of the site in vivo is potassium. Ion binding induces a conformational change that may alter substrate affinity.</text>
</comment>
<dbReference type="PRINTS" id="PR00990">
    <property type="entry name" value="RIBOKINASE"/>
</dbReference>
<dbReference type="HAMAP" id="MF_01987">
    <property type="entry name" value="Ribokinase"/>
    <property type="match status" value="1"/>
</dbReference>
<organism evidence="11 12">
    <name type="scientific">Sulfobacillus thermosulfidooxidans</name>
    <dbReference type="NCBI Taxonomy" id="28034"/>
    <lineage>
        <taxon>Bacteria</taxon>
        <taxon>Bacillati</taxon>
        <taxon>Bacillota</taxon>
        <taxon>Clostridia</taxon>
        <taxon>Eubacteriales</taxon>
        <taxon>Clostridiales Family XVII. Incertae Sedis</taxon>
        <taxon>Sulfobacillus</taxon>
    </lineage>
</organism>
<name>A0A2T2X5J9_SULTH</name>
<dbReference type="UniPathway" id="UPA00916">
    <property type="reaction ID" value="UER00889"/>
</dbReference>
<evidence type="ECO:0000256" key="6">
    <source>
        <dbReference type="ARBA" id="ARBA00022842"/>
    </source>
</evidence>
<keyword evidence="3 9" id="KW-0547">Nucleotide-binding</keyword>
<feature type="binding site" evidence="9">
    <location>
        <position position="315"/>
    </location>
    <ligand>
        <name>K(+)</name>
        <dbReference type="ChEBI" id="CHEBI:29103"/>
    </ligand>
</feature>
<evidence type="ECO:0000256" key="2">
    <source>
        <dbReference type="ARBA" id="ARBA00022723"/>
    </source>
</evidence>
<comment type="catalytic activity">
    <reaction evidence="9">
        <text>D-ribose + ATP = D-ribose 5-phosphate + ADP + H(+)</text>
        <dbReference type="Rhea" id="RHEA:13697"/>
        <dbReference type="ChEBI" id="CHEBI:15378"/>
        <dbReference type="ChEBI" id="CHEBI:30616"/>
        <dbReference type="ChEBI" id="CHEBI:47013"/>
        <dbReference type="ChEBI" id="CHEBI:78346"/>
        <dbReference type="ChEBI" id="CHEBI:456216"/>
        <dbReference type="EC" id="2.7.1.15"/>
    </reaction>
</comment>
<comment type="caution">
    <text evidence="11">The sequence shown here is derived from an EMBL/GenBank/DDBJ whole genome shotgun (WGS) entry which is preliminary data.</text>
</comment>
<feature type="domain" description="Carbohydrate kinase PfkB" evidence="10">
    <location>
        <begin position="36"/>
        <end position="327"/>
    </location>
</feature>
<evidence type="ECO:0000256" key="3">
    <source>
        <dbReference type="ARBA" id="ARBA00022741"/>
    </source>
</evidence>
<feature type="binding site" evidence="9">
    <location>
        <position position="309"/>
    </location>
    <ligand>
        <name>ATP</name>
        <dbReference type="ChEBI" id="CHEBI:30616"/>
    </ligand>
</feature>
<feature type="binding site" evidence="9">
    <location>
        <position position="171"/>
    </location>
    <ligand>
        <name>substrate</name>
    </ligand>
</feature>
<comment type="pathway">
    <text evidence="9">Carbohydrate metabolism; D-ribose degradation; D-ribose 5-phosphate from beta-D-ribopyranose: step 2/2.</text>
</comment>
<evidence type="ECO:0000256" key="9">
    <source>
        <dbReference type="HAMAP-Rule" id="MF_01987"/>
    </source>
</evidence>
<proteinExistence type="inferred from homology"/>
<protein>
    <recommendedName>
        <fullName evidence="9">Ribokinase</fullName>
        <shortName evidence="9">RK</shortName>
        <ecNumber evidence="9">2.7.1.15</ecNumber>
    </recommendedName>
</protein>
<feature type="binding site" evidence="9">
    <location>
        <begin position="72"/>
        <end position="76"/>
    </location>
    <ligand>
        <name>substrate</name>
    </ligand>
</feature>
<dbReference type="InterPro" id="IPR029056">
    <property type="entry name" value="Ribokinase-like"/>
</dbReference>
<dbReference type="Proteomes" id="UP000242705">
    <property type="component" value="Unassembled WGS sequence"/>
</dbReference>
<evidence type="ECO:0000259" key="10">
    <source>
        <dbReference type="Pfam" id="PF00294"/>
    </source>
</evidence>
<evidence type="ECO:0000313" key="12">
    <source>
        <dbReference type="Proteomes" id="UP000242705"/>
    </source>
</evidence>
<keyword evidence="6 9" id="KW-0460">Magnesium</keyword>
<feature type="binding site" evidence="9">
    <location>
        <position position="320"/>
    </location>
    <ligand>
        <name>K(+)</name>
        <dbReference type="ChEBI" id="CHEBI:29103"/>
    </ligand>
</feature>
<keyword evidence="4 9" id="KW-0418">Kinase</keyword>
<feature type="binding site" evidence="9">
    <location>
        <position position="279"/>
    </location>
    <ligand>
        <name>K(+)</name>
        <dbReference type="ChEBI" id="CHEBI:29103"/>
    </ligand>
</feature>
<gene>
    <name evidence="9" type="primary">rbsK</name>
    <name evidence="11" type="ORF">C7B47_00265</name>
</gene>
<evidence type="ECO:0000256" key="4">
    <source>
        <dbReference type="ARBA" id="ARBA00022777"/>
    </source>
</evidence>
<dbReference type="GO" id="GO:0019303">
    <property type="term" value="P:D-ribose catabolic process"/>
    <property type="evidence" value="ECO:0007669"/>
    <property type="project" value="UniProtKB-UniRule"/>
</dbReference>
<comment type="subcellular location">
    <subcellularLocation>
        <location evidence="9">Cytoplasm</location>
    </subcellularLocation>
</comment>
<feature type="binding site" evidence="9">
    <location>
        <begin position="44"/>
        <end position="46"/>
    </location>
    <ligand>
        <name>substrate</name>
    </ligand>
</feature>
<dbReference type="InterPro" id="IPR011611">
    <property type="entry name" value="PfkB_dom"/>
</dbReference>
<feature type="binding site" evidence="9">
    <location>
        <position position="318"/>
    </location>
    <ligand>
        <name>K(+)</name>
        <dbReference type="ChEBI" id="CHEBI:29103"/>
    </ligand>
</feature>
<dbReference type="InterPro" id="IPR002139">
    <property type="entry name" value="Ribo/fructo_kinase"/>
</dbReference>
<keyword evidence="2 9" id="KW-0479">Metal-binding</keyword>
<dbReference type="Pfam" id="PF00294">
    <property type="entry name" value="PfkB"/>
    <property type="match status" value="1"/>
</dbReference>
<comment type="subunit">
    <text evidence="9">Homodimer.</text>
</comment>
<evidence type="ECO:0000313" key="11">
    <source>
        <dbReference type="EMBL" id="PSR29780.1"/>
    </source>
</evidence>
<sequence>MRCPSNSSLDLIVRQFKSLKTLRNFKEEGIIIVSYDIVVVGSLVVDLPVYLSHSPHLGETIVAKDSHVFPGGKGLNQAVQAFKLGARVFFVGPIGPDPLGAFMQHALDDIGLKDRILLMTDTITSYAVPVITPDSHYIIHVPGANQRITAEDLLTFRNSWPQSRILLLQGELTEAANMTAIALMRHMNPLILLDPSPVEHISDALIQSSHILTPNQEELSQLALRYGWTSQNPLWIAQQLLARFSNLHAVVATQGREGIILVTRDHTHHIPALSIEEKDPTAAGDAFNGACAYALSQGDSLYNACVFANTVGAYAASHLGAVTSLPSWNDLKIFSSQGN</sequence>
<dbReference type="CDD" id="cd01174">
    <property type="entry name" value="ribokinase"/>
    <property type="match status" value="1"/>
</dbReference>
<dbReference type="AlphaFoldDB" id="A0A2T2X5J9"/>
<keyword evidence="8 9" id="KW-0119">Carbohydrate metabolism</keyword>
<accession>A0A2T2X5J9</accession>
<evidence type="ECO:0000256" key="5">
    <source>
        <dbReference type="ARBA" id="ARBA00022840"/>
    </source>
</evidence>
<reference evidence="11 12" key="1">
    <citation type="journal article" date="2014" name="BMC Genomics">
        <title>Comparison of environmental and isolate Sulfobacillus genomes reveals diverse carbon, sulfur, nitrogen, and hydrogen metabolisms.</title>
        <authorList>
            <person name="Justice N.B."/>
            <person name="Norman A."/>
            <person name="Brown C.T."/>
            <person name="Singh A."/>
            <person name="Thomas B.C."/>
            <person name="Banfield J.F."/>
        </authorList>
    </citation>
    <scope>NUCLEOTIDE SEQUENCE [LARGE SCALE GENOMIC DNA]</scope>
    <source>
        <strain evidence="11">AMDSBA5</strain>
    </source>
</reference>
<dbReference type="GO" id="GO:0046872">
    <property type="term" value="F:metal ion binding"/>
    <property type="evidence" value="ECO:0007669"/>
    <property type="project" value="UniProtKB-KW"/>
</dbReference>
<comment type="cofactor">
    <cofactor evidence="9">
        <name>Mg(2+)</name>
        <dbReference type="ChEBI" id="CHEBI:18420"/>
    </cofactor>
    <text evidence="9">Requires a divalent cation, most likely magnesium in vivo, as an electrophilic catalyst to aid phosphoryl group transfer. It is the chelate of the metal and the nucleotide that is the actual substrate.</text>
</comment>
<dbReference type="EMBL" id="PXYX01000001">
    <property type="protein sequence ID" value="PSR29780.1"/>
    <property type="molecule type" value="Genomic_DNA"/>
</dbReference>
<comment type="similarity">
    <text evidence="9">Belongs to the carbohydrate kinase PfkB family. Ribokinase subfamily.</text>
</comment>